<evidence type="ECO:0000313" key="4">
    <source>
        <dbReference type="Proteomes" id="UP000544107"/>
    </source>
</evidence>
<evidence type="ECO:0000313" key="2">
    <source>
        <dbReference type="EMBL" id="OLP47684.1"/>
    </source>
</evidence>
<protein>
    <submittedName>
        <fullName evidence="2">Uncharacterized protein</fullName>
    </submittedName>
</protein>
<dbReference type="Proteomes" id="UP000544107">
    <property type="component" value="Unassembled WGS sequence"/>
</dbReference>
<gene>
    <name evidence="2" type="ORF">BJF91_04665</name>
    <name evidence="1" type="ORF">GGQ71_001601</name>
</gene>
<proteinExistence type="predicted"/>
<dbReference type="EMBL" id="JACIED010000002">
    <property type="protein sequence ID" value="MBB4007338.1"/>
    <property type="molecule type" value="Genomic_DNA"/>
</dbReference>
<organism evidence="2 3">
    <name type="scientific">Allorhizobium taibaishanense</name>
    <dbReference type="NCBI Taxonomy" id="887144"/>
    <lineage>
        <taxon>Bacteria</taxon>
        <taxon>Pseudomonadati</taxon>
        <taxon>Pseudomonadota</taxon>
        <taxon>Alphaproteobacteria</taxon>
        <taxon>Hyphomicrobiales</taxon>
        <taxon>Rhizobiaceae</taxon>
        <taxon>Rhizobium/Agrobacterium group</taxon>
        <taxon>Allorhizobium</taxon>
    </lineage>
</organism>
<dbReference type="Proteomes" id="UP000185598">
    <property type="component" value="Unassembled WGS sequence"/>
</dbReference>
<evidence type="ECO:0000313" key="3">
    <source>
        <dbReference type="Proteomes" id="UP000185598"/>
    </source>
</evidence>
<comment type="caution">
    <text evidence="2">The sequence shown here is derived from an EMBL/GenBank/DDBJ whole genome shotgun (WGS) entry which is preliminary data.</text>
</comment>
<evidence type="ECO:0000313" key="1">
    <source>
        <dbReference type="EMBL" id="MBB4007338.1"/>
    </source>
</evidence>
<sequence>MALSVATLATSRRFAEAMATMAGQLGGQFDETPRLARALVSHQRWMMTHAAFALFADHATGRCTGAGLTASALTDWICGMGVASRNTVLTYVDQMLSYRFIRLHPQSRKRPRSFELVENSVQAMQHWFAANLASLDYVDDGCRLAQFLQHPELLLLVQPDFARQCIDDHAWREPDERIGLFQWTESGALVMDRFVELTMQAPLTDGFYDLGIVDIPAMAERFVMSRTHLQRALKRAEDQGCIRRTGQGRASRIELAETFLLDYLAWLARKSAVLDAVFERELGLIVSCESTGFETEQIAVGCSA</sequence>
<name>A0A1Q8ZZB9_9HYPH</name>
<reference evidence="1 4" key="2">
    <citation type="submission" date="2020-08" db="EMBL/GenBank/DDBJ databases">
        <title>Genomic Encyclopedia of Type Strains, Phase IV (KMG-IV): sequencing the most valuable type-strain genomes for metagenomic binning, comparative biology and taxonomic classification.</title>
        <authorList>
            <person name="Goeker M."/>
        </authorList>
    </citation>
    <scope>NUCLEOTIDE SEQUENCE [LARGE SCALE GENOMIC DNA]</scope>
    <source>
        <strain evidence="1 4">DSM 100021</strain>
    </source>
</reference>
<keyword evidence="3" id="KW-1185">Reference proteome</keyword>
<dbReference type="RefSeq" id="WP_075616858.1">
    <property type="nucleotide sequence ID" value="NZ_JACIED010000002.1"/>
</dbReference>
<accession>A0A1Q8ZZB9</accession>
<dbReference type="AlphaFoldDB" id="A0A1Q8ZZB9"/>
<dbReference type="EMBL" id="MKIN01000027">
    <property type="protein sequence ID" value="OLP47684.1"/>
    <property type="molecule type" value="Genomic_DNA"/>
</dbReference>
<reference evidence="2 3" key="1">
    <citation type="submission" date="2016-09" db="EMBL/GenBank/DDBJ databases">
        <title>Rhizobium oryziradicis sp. nov., isolated from the root of rice.</title>
        <authorList>
            <person name="Zhao J."/>
            <person name="Zhang X."/>
        </authorList>
    </citation>
    <scope>NUCLEOTIDE SEQUENCE [LARGE SCALE GENOMIC DNA]</scope>
    <source>
        <strain evidence="2 3">14971</strain>
    </source>
</reference>
<dbReference type="OrthoDB" id="7875733at2"/>